<evidence type="ECO:0000313" key="9">
    <source>
        <dbReference type="EMBL" id="MFC4722662.1"/>
    </source>
</evidence>
<comment type="subcellular location">
    <subcellularLocation>
        <location evidence="1 8">Cell membrane</location>
        <topology evidence="1 8">Multi-pass membrane protein</topology>
    </subcellularLocation>
</comment>
<sequence length="254" mass="28591">MTFTEILQSYHLSIFQWVAIGFAVFLLGISKSGIKGLGIVLVIMLAFVFGEKTSTGILLPMLIGADIMAVVYYNRHANWYYIKKLMPWMVIGVLVGVWIGNDISEELFKNIMAIIIIASVLIMLYTESKTSTKIPTHPLFAITAGFFAGFTTMIGNLAGPISNIYFLAMRLPKNEFIGTAAWLFFIINIFKLPFHLLVWKTVSVDSLVLNTVLFPIIILGFLFGIWIVKKISNVNYRRFILFITALGGLIMLFR</sequence>
<evidence type="ECO:0000256" key="1">
    <source>
        <dbReference type="ARBA" id="ARBA00004651"/>
    </source>
</evidence>
<dbReference type="EMBL" id="JBHSGP010000014">
    <property type="protein sequence ID" value="MFC4722662.1"/>
    <property type="molecule type" value="Genomic_DNA"/>
</dbReference>
<feature type="transmembrane region" description="Helical" evidence="8">
    <location>
        <begin position="207"/>
        <end position="228"/>
    </location>
</feature>
<keyword evidence="7 8" id="KW-0472">Membrane</keyword>
<dbReference type="InterPro" id="IPR052017">
    <property type="entry name" value="TSUP"/>
</dbReference>
<feature type="transmembrane region" description="Helical" evidence="8">
    <location>
        <begin position="179"/>
        <end position="198"/>
    </location>
</feature>
<feature type="transmembrane region" description="Helical" evidence="8">
    <location>
        <begin position="6"/>
        <end position="27"/>
    </location>
</feature>
<dbReference type="Pfam" id="PF01925">
    <property type="entry name" value="TauE"/>
    <property type="match status" value="1"/>
</dbReference>
<accession>A0ABV9N2X7</accession>
<protein>
    <recommendedName>
        <fullName evidence="8">Probable membrane transporter protein</fullName>
    </recommendedName>
</protein>
<comment type="caution">
    <text evidence="9">The sequence shown here is derived from an EMBL/GenBank/DDBJ whole genome shotgun (WGS) entry which is preliminary data.</text>
</comment>
<gene>
    <name evidence="9" type="ORF">ACFO5O_10040</name>
</gene>
<proteinExistence type="inferred from homology"/>
<keyword evidence="5 8" id="KW-0812">Transmembrane</keyword>
<evidence type="ECO:0000256" key="3">
    <source>
        <dbReference type="ARBA" id="ARBA00022448"/>
    </source>
</evidence>
<evidence type="ECO:0000256" key="7">
    <source>
        <dbReference type="ARBA" id="ARBA00023136"/>
    </source>
</evidence>
<dbReference type="InterPro" id="IPR002781">
    <property type="entry name" value="TM_pro_TauE-like"/>
</dbReference>
<evidence type="ECO:0000256" key="4">
    <source>
        <dbReference type="ARBA" id="ARBA00022475"/>
    </source>
</evidence>
<feature type="transmembrane region" description="Helical" evidence="8">
    <location>
        <begin position="234"/>
        <end position="253"/>
    </location>
</feature>
<reference evidence="10" key="1">
    <citation type="journal article" date="2019" name="Int. J. Syst. Evol. Microbiol.">
        <title>The Global Catalogue of Microorganisms (GCM) 10K type strain sequencing project: providing services to taxonomists for standard genome sequencing and annotation.</title>
        <authorList>
            <consortium name="The Broad Institute Genomics Platform"/>
            <consortium name="The Broad Institute Genome Sequencing Center for Infectious Disease"/>
            <person name="Wu L."/>
            <person name="Ma J."/>
        </authorList>
    </citation>
    <scope>NUCLEOTIDE SEQUENCE [LARGE SCALE GENOMIC DNA]</scope>
    <source>
        <strain evidence="10">CCUG 63682</strain>
    </source>
</reference>
<feature type="transmembrane region" description="Helical" evidence="8">
    <location>
        <begin position="85"/>
        <end position="101"/>
    </location>
</feature>
<evidence type="ECO:0000256" key="8">
    <source>
        <dbReference type="RuleBase" id="RU363041"/>
    </source>
</evidence>
<name>A0ABV9N2X7_9FLAO</name>
<organism evidence="9 10">
    <name type="scientific">Geojedonia litorea</name>
    <dbReference type="NCBI Taxonomy" id="1268269"/>
    <lineage>
        <taxon>Bacteria</taxon>
        <taxon>Pseudomonadati</taxon>
        <taxon>Bacteroidota</taxon>
        <taxon>Flavobacteriia</taxon>
        <taxon>Flavobacteriales</taxon>
        <taxon>Flavobacteriaceae</taxon>
        <taxon>Geojedonia</taxon>
    </lineage>
</organism>
<feature type="transmembrane region" description="Helical" evidence="8">
    <location>
        <begin position="138"/>
        <end position="159"/>
    </location>
</feature>
<keyword evidence="6 8" id="KW-1133">Transmembrane helix</keyword>
<keyword evidence="4 8" id="KW-1003">Cell membrane</keyword>
<dbReference type="RefSeq" id="WP_387963366.1">
    <property type="nucleotide sequence ID" value="NZ_JBHSGP010000014.1"/>
</dbReference>
<dbReference type="Proteomes" id="UP001595953">
    <property type="component" value="Unassembled WGS sequence"/>
</dbReference>
<evidence type="ECO:0000256" key="2">
    <source>
        <dbReference type="ARBA" id="ARBA00009142"/>
    </source>
</evidence>
<comment type="similarity">
    <text evidence="2 8">Belongs to the 4-toluene sulfonate uptake permease (TSUP) (TC 2.A.102) family.</text>
</comment>
<dbReference type="PANTHER" id="PTHR30269:SF23">
    <property type="entry name" value="MEMBRANE TRANSPORTER PROTEIN YDHB-RELATED"/>
    <property type="match status" value="1"/>
</dbReference>
<evidence type="ECO:0000256" key="5">
    <source>
        <dbReference type="ARBA" id="ARBA00022692"/>
    </source>
</evidence>
<keyword evidence="3" id="KW-0813">Transport</keyword>
<feature type="transmembrane region" description="Helical" evidence="8">
    <location>
        <begin position="107"/>
        <end position="126"/>
    </location>
</feature>
<dbReference type="PANTHER" id="PTHR30269">
    <property type="entry name" value="TRANSMEMBRANE PROTEIN YFCA"/>
    <property type="match status" value="1"/>
</dbReference>
<feature type="transmembrane region" description="Helical" evidence="8">
    <location>
        <begin position="34"/>
        <end position="50"/>
    </location>
</feature>
<evidence type="ECO:0000256" key="6">
    <source>
        <dbReference type="ARBA" id="ARBA00022989"/>
    </source>
</evidence>
<evidence type="ECO:0000313" key="10">
    <source>
        <dbReference type="Proteomes" id="UP001595953"/>
    </source>
</evidence>
<keyword evidence="10" id="KW-1185">Reference proteome</keyword>